<dbReference type="InterPro" id="IPR004552">
    <property type="entry name" value="AGP_acyltrans"/>
</dbReference>
<evidence type="ECO:0000256" key="4">
    <source>
        <dbReference type="ARBA" id="ARBA00023315"/>
    </source>
</evidence>
<dbReference type="NCBIfam" id="TIGR00530">
    <property type="entry name" value="AGP_acyltrn"/>
    <property type="match status" value="1"/>
</dbReference>
<reference evidence="7" key="1">
    <citation type="submission" date="2019-08" db="EMBL/GenBank/DDBJ databases">
        <title>The improved chromosome-level genome for the pearl oyster Pinctada fucata martensii using PacBio sequencing and Hi-C.</title>
        <authorList>
            <person name="Zheng Z."/>
        </authorList>
    </citation>
    <scope>NUCLEOTIDE SEQUENCE</scope>
    <source>
        <strain evidence="7">ZZ-2019</strain>
        <tissue evidence="7">Adductor muscle</tissue>
    </source>
</reference>
<dbReference type="GO" id="GO:0016020">
    <property type="term" value="C:membrane"/>
    <property type="evidence" value="ECO:0007669"/>
    <property type="project" value="InterPro"/>
</dbReference>
<dbReference type="InterPro" id="IPR002123">
    <property type="entry name" value="Plipid/glycerol_acylTrfase"/>
</dbReference>
<name>A0AA89BLP6_PINIB</name>
<dbReference type="EMBL" id="VSWD01000011">
    <property type="protein sequence ID" value="KAK3087207.1"/>
    <property type="molecule type" value="Genomic_DNA"/>
</dbReference>
<evidence type="ECO:0000256" key="5">
    <source>
        <dbReference type="RuleBase" id="RU361267"/>
    </source>
</evidence>
<evidence type="ECO:0000256" key="3">
    <source>
        <dbReference type="ARBA" id="ARBA00022679"/>
    </source>
</evidence>
<dbReference type="GO" id="GO:0006654">
    <property type="term" value="P:phosphatidic acid biosynthetic process"/>
    <property type="evidence" value="ECO:0007669"/>
    <property type="project" value="TreeGrafter"/>
</dbReference>
<accession>A0AA89BLP6</accession>
<proteinExistence type="inferred from homology"/>
<protein>
    <recommendedName>
        <fullName evidence="5">1-acyl-sn-glycerol-3-phosphate acyltransferase</fullName>
        <ecNumber evidence="5">2.3.1.51</ecNumber>
    </recommendedName>
</protein>
<dbReference type="Pfam" id="PF01553">
    <property type="entry name" value="Acyltransferase"/>
    <property type="match status" value="1"/>
</dbReference>
<keyword evidence="5" id="KW-1208">Phospholipid metabolism</keyword>
<evidence type="ECO:0000313" key="7">
    <source>
        <dbReference type="EMBL" id="KAK3087207.1"/>
    </source>
</evidence>
<sequence length="206" mass="23551">MLKVKRLFGIEIEVRGQDLLDYPDPCLIVCNHQSSLDMFGMMEIWPSRCTSLAKKELLYAGPFGPAAWLCGTIFIDRLNHEKARDTITKTARRIKENKVKVLVFPEGTRNHDGSMLPFKKGAFHLAIEAQVPIFPVVFSTYSDFYSKREKKFTSGRFIITCLPRISTEGLTQEDVPDITEKVRQQMLDVYNQTSMETTQAKLTNHS</sequence>
<dbReference type="PANTHER" id="PTHR10434">
    <property type="entry name" value="1-ACYL-SN-GLYCEROL-3-PHOSPHATE ACYLTRANSFERASE"/>
    <property type="match status" value="1"/>
</dbReference>
<dbReference type="GO" id="GO:0003841">
    <property type="term" value="F:1-acylglycerol-3-phosphate O-acyltransferase activity"/>
    <property type="evidence" value="ECO:0007669"/>
    <property type="project" value="UniProtKB-UniRule"/>
</dbReference>
<comment type="similarity">
    <text evidence="2 5">Belongs to the 1-acyl-sn-glycerol-3-phosphate acyltransferase family.</text>
</comment>
<organism evidence="7 8">
    <name type="scientific">Pinctada imbricata</name>
    <name type="common">Atlantic pearl-oyster</name>
    <name type="synonym">Pinctada martensii</name>
    <dbReference type="NCBI Taxonomy" id="66713"/>
    <lineage>
        <taxon>Eukaryota</taxon>
        <taxon>Metazoa</taxon>
        <taxon>Spiralia</taxon>
        <taxon>Lophotrochozoa</taxon>
        <taxon>Mollusca</taxon>
        <taxon>Bivalvia</taxon>
        <taxon>Autobranchia</taxon>
        <taxon>Pteriomorphia</taxon>
        <taxon>Pterioida</taxon>
        <taxon>Pterioidea</taxon>
        <taxon>Pteriidae</taxon>
        <taxon>Pinctada</taxon>
    </lineage>
</organism>
<dbReference type="GO" id="GO:0005783">
    <property type="term" value="C:endoplasmic reticulum"/>
    <property type="evidence" value="ECO:0007669"/>
    <property type="project" value="TreeGrafter"/>
</dbReference>
<dbReference type="SUPFAM" id="SSF69593">
    <property type="entry name" value="Glycerol-3-phosphate (1)-acyltransferase"/>
    <property type="match status" value="1"/>
</dbReference>
<evidence type="ECO:0000259" key="6">
    <source>
        <dbReference type="SMART" id="SM00563"/>
    </source>
</evidence>
<dbReference type="Proteomes" id="UP001186944">
    <property type="component" value="Unassembled WGS sequence"/>
</dbReference>
<feature type="domain" description="Phospholipid/glycerol acyltransferase" evidence="6">
    <location>
        <begin position="26"/>
        <end position="141"/>
    </location>
</feature>
<dbReference type="PANTHER" id="PTHR10434:SF11">
    <property type="entry name" value="1-ACYL-SN-GLYCEROL-3-PHOSPHATE ACYLTRANSFERASE"/>
    <property type="match status" value="1"/>
</dbReference>
<dbReference type="EC" id="2.3.1.51" evidence="5"/>
<evidence type="ECO:0000313" key="8">
    <source>
        <dbReference type="Proteomes" id="UP001186944"/>
    </source>
</evidence>
<keyword evidence="5" id="KW-0443">Lipid metabolism</keyword>
<dbReference type="CDD" id="cd07989">
    <property type="entry name" value="LPLAT_AGPAT-like"/>
    <property type="match status" value="1"/>
</dbReference>
<evidence type="ECO:0000256" key="1">
    <source>
        <dbReference type="ARBA" id="ARBA00004728"/>
    </source>
</evidence>
<comment type="domain">
    <text evidence="5">The HXXXXD motif is essential for acyltransferase activity and may constitute the binding site for the phosphate moiety of the glycerol-3-phosphate.</text>
</comment>
<keyword evidence="8" id="KW-1185">Reference proteome</keyword>
<keyword evidence="3 5" id="KW-0808">Transferase</keyword>
<keyword evidence="5" id="KW-0444">Lipid biosynthesis</keyword>
<evidence type="ECO:0000256" key="2">
    <source>
        <dbReference type="ARBA" id="ARBA00008655"/>
    </source>
</evidence>
<comment type="catalytic activity">
    <reaction evidence="5">
        <text>a 1-acyl-sn-glycero-3-phosphate + an acyl-CoA = a 1,2-diacyl-sn-glycero-3-phosphate + CoA</text>
        <dbReference type="Rhea" id="RHEA:19709"/>
        <dbReference type="ChEBI" id="CHEBI:57287"/>
        <dbReference type="ChEBI" id="CHEBI:57970"/>
        <dbReference type="ChEBI" id="CHEBI:58342"/>
        <dbReference type="ChEBI" id="CHEBI:58608"/>
        <dbReference type="EC" id="2.3.1.51"/>
    </reaction>
</comment>
<keyword evidence="5" id="KW-0594">Phospholipid biosynthesis</keyword>
<comment type="pathway">
    <text evidence="1">Phospholipid metabolism; CDP-diacylglycerol biosynthesis; CDP-diacylglycerol from sn-glycerol 3-phosphate: step 2/3.</text>
</comment>
<dbReference type="AlphaFoldDB" id="A0AA89BLP6"/>
<dbReference type="SMART" id="SM00563">
    <property type="entry name" value="PlsC"/>
    <property type="match status" value="1"/>
</dbReference>
<keyword evidence="4 5" id="KW-0012">Acyltransferase</keyword>
<gene>
    <name evidence="7" type="ORF">FSP39_003101</name>
</gene>
<comment type="caution">
    <text evidence="7">The sequence shown here is derived from an EMBL/GenBank/DDBJ whole genome shotgun (WGS) entry which is preliminary data.</text>
</comment>